<evidence type="ECO:0000256" key="1">
    <source>
        <dbReference type="SAM" id="MobiDB-lite"/>
    </source>
</evidence>
<feature type="compositionally biased region" description="Polar residues" evidence="1">
    <location>
        <begin position="83"/>
        <end position="92"/>
    </location>
</feature>
<sequence length="531" mass="58776">MNADVHVYDILWTPQVIQKSKVWYDGTLKLHTFNKRAMLYDTSRVLIDSVFLSKSVLHLGEMLVMERHLVTIENQTSTYTIDVTPVTRTPGSTRKRIDATVSQRQRPPKSQPYSESPAPECRVSGLRAESSDSNNFTVPLSSNSLSNAPRPRHQPIPPENPIDKSAPLHTPIATPILSPSTKWSQDQSPMVAAQYSPALVVPHISQSPQVQGPRVMNLSKIAQSLPQQLAQPYPKLAPTSNKVNTPYRPPTSVLALKSPNIGLSPSSSSRTAIDSNLDLMNVKQRRIPPASCVNKKAKKNLKEPLLTPPDASSPVKTSSVVSDRDIHDDYDPGEFVVEIAMTKNLSSNVKAAVVGGFHESTKLLLQQQMYDAKQFGREPQNGQLSPTFPSLSTTRSVDSPPERAESANLAIRKNKLLPYQSNQGQQSRMHISPSKEPGDNDFGTHAEPEEDYGLNDHVEFGSFSFNKLRGSHSPASEFSMLHNPDKLQSHRPIFAGTKALEAAELTLTQSEPKKRKLLSIPRKPTRRKIVR</sequence>
<dbReference type="OrthoDB" id="4096804at2759"/>
<feature type="compositionally biased region" description="Polar residues" evidence="1">
    <location>
        <begin position="131"/>
        <end position="147"/>
    </location>
</feature>
<organism evidence="3 4">
    <name type="scientific">Lipomyces starkeyi NRRL Y-11557</name>
    <dbReference type="NCBI Taxonomy" id="675824"/>
    <lineage>
        <taxon>Eukaryota</taxon>
        <taxon>Fungi</taxon>
        <taxon>Dikarya</taxon>
        <taxon>Ascomycota</taxon>
        <taxon>Saccharomycotina</taxon>
        <taxon>Lipomycetes</taxon>
        <taxon>Lipomycetales</taxon>
        <taxon>Lipomycetaceae</taxon>
        <taxon>Lipomyces</taxon>
    </lineage>
</organism>
<dbReference type="AlphaFoldDB" id="A0A1E3PZS6"/>
<dbReference type="Pfam" id="PF10382">
    <property type="entry name" value="ZGRF1-like_N"/>
    <property type="match status" value="1"/>
</dbReference>
<feature type="region of interest" description="Disordered" evidence="1">
    <location>
        <begin position="377"/>
        <end position="452"/>
    </location>
</feature>
<dbReference type="InterPro" id="IPR018838">
    <property type="entry name" value="ZGRF1-like_N"/>
</dbReference>
<feature type="region of interest" description="Disordered" evidence="1">
    <location>
        <begin position="291"/>
        <end position="327"/>
    </location>
</feature>
<reference evidence="3 4" key="1">
    <citation type="journal article" date="2016" name="Proc. Natl. Acad. Sci. U.S.A.">
        <title>Comparative genomics of biotechnologically important yeasts.</title>
        <authorList>
            <person name="Riley R."/>
            <person name="Haridas S."/>
            <person name="Wolfe K.H."/>
            <person name="Lopes M.R."/>
            <person name="Hittinger C.T."/>
            <person name="Goeker M."/>
            <person name="Salamov A.A."/>
            <person name="Wisecaver J.H."/>
            <person name="Long T.M."/>
            <person name="Calvey C.H."/>
            <person name="Aerts A.L."/>
            <person name="Barry K.W."/>
            <person name="Choi C."/>
            <person name="Clum A."/>
            <person name="Coughlan A.Y."/>
            <person name="Deshpande S."/>
            <person name="Douglass A.P."/>
            <person name="Hanson S.J."/>
            <person name="Klenk H.-P."/>
            <person name="LaButti K.M."/>
            <person name="Lapidus A."/>
            <person name="Lindquist E.A."/>
            <person name="Lipzen A.M."/>
            <person name="Meier-Kolthoff J.P."/>
            <person name="Ohm R.A."/>
            <person name="Otillar R.P."/>
            <person name="Pangilinan J.L."/>
            <person name="Peng Y."/>
            <person name="Rokas A."/>
            <person name="Rosa C.A."/>
            <person name="Scheuner C."/>
            <person name="Sibirny A.A."/>
            <person name="Slot J.C."/>
            <person name="Stielow J.B."/>
            <person name="Sun H."/>
            <person name="Kurtzman C.P."/>
            <person name="Blackwell M."/>
            <person name="Grigoriev I.V."/>
            <person name="Jeffries T.W."/>
        </authorList>
    </citation>
    <scope>NUCLEOTIDE SEQUENCE [LARGE SCALE GENOMIC DNA]</scope>
    <source>
        <strain evidence="3 4">NRRL Y-11557</strain>
    </source>
</reference>
<dbReference type="GO" id="GO:0006302">
    <property type="term" value="P:double-strand break repair"/>
    <property type="evidence" value="ECO:0007669"/>
    <property type="project" value="TreeGrafter"/>
</dbReference>
<dbReference type="EMBL" id="KV454299">
    <property type="protein sequence ID" value="ODQ70860.1"/>
    <property type="molecule type" value="Genomic_DNA"/>
</dbReference>
<feature type="compositionally biased region" description="Polar residues" evidence="1">
    <location>
        <begin position="419"/>
        <end position="429"/>
    </location>
</feature>
<dbReference type="PANTHER" id="PTHR28535">
    <property type="entry name" value="ZINC FINGER GRF-TYPE CONTAINING 1"/>
    <property type="match status" value="1"/>
</dbReference>
<keyword evidence="4" id="KW-1185">Reference proteome</keyword>
<feature type="region of interest" description="Disordered" evidence="1">
    <location>
        <begin position="233"/>
        <end position="270"/>
    </location>
</feature>
<dbReference type="InterPro" id="IPR052800">
    <property type="entry name" value="DNA_Repair_Helicase_ZGRF1"/>
</dbReference>
<feature type="domain" description="5'-3' DNA helicase ZGRF1-like N-terminal" evidence="2">
    <location>
        <begin position="5"/>
        <end position="82"/>
    </location>
</feature>
<feature type="region of interest" description="Disordered" evidence="1">
    <location>
        <begin position="83"/>
        <end position="167"/>
    </location>
</feature>
<protein>
    <recommendedName>
        <fullName evidence="2">5'-3' DNA helicase ZGRF1-like N-terminal domain-containing protein</fullName>
    </recommendedName>
</protein>
<dbReference type="GO" id="GO:0035861">
    <property type="term" value="C:site of double-strand break"/>
    <property type="evidence" value="ECO:0007669"/>
    <property type="project" value="TreeGrafter"/>
</dbReference>
<dbReference type="PANTHER" id="PTHR28535:SF1">
    <property type="entry name" value="PROTEIN ZGRF1"/>
    <property type="match status" value="1"/>
</dbReference>
<dbReference type="Proteomes" id="UP000094385">
    <property type="component" value="Unassembled WGS sequence"/>
</dbReference>
<feature type="compositionally biased region" description="Basic and acidic residues" evidence="1">
    <location>
        <begin position="436"/>
        <end position="447"/>
    </location>
</feature>
<evidence type="ECO:0000313" key="3">
    <source>
        <dbReference type="EMBL" id="ODQ70860.1"/>
    </source>
</evidence>
<gene>
    <name evidence="3" type="ORF">LIPSTDRAFT_106745</name>
</gene>
<proteinExistence type="predicted"/>
<dbReference type="GO" id="GO:0005634">
    <property type="term" value="C:nucleus"/>
    <property type="evidence" value="ECO:0007669"/>
    <property type="project" value="TreeGrafter"/>
</dbReference>
<accession>A0A1E3PZS6</accession>
<evidence type="ECO:0000259" key="2">
    <source>
        <dbReference type="Pfam" id="PF10382"/>
    </source>
</evidence>
<feature type="compositionally biased region" description="Polar residues" evidence="1">
    <location>
        <begin position="380"/>
        <end position="397"/>
    </location>
</feature>
<evidence type="ECO:0000313" key="4">
    <source>
        <dbReference type="Proteomes" id="UP000094385"/>
    </source>
</evidence>
<name>A0A1E3PZS6_LIPST</name>